<keyword evidence="2" id="KW-0378">Hydrolase</keyword>
<dbReference type="GO" id="GO:0071111">
    <property type="term" value="F:cyclic-guanylate-specific phosphodiesterase activity"/>
    <property type="evidence" value="ECO:0007669"/>
    <property type="project" value="UniProtKB-EC"/>
</dbReference>
<dbReference type="CDD" id="cd00077">
    <property type="entry name" value="HDc"/>
    <property type="match status" value="1"/>
</dbReference>
<dbReference type="PATRIC" id="fig|1705578.3.peg.4077"/>
<dbReference type="PANTHER" id="PTHR43155:SF2">
    <property type="entry name" value="CYCLIC DI-GMP PHOSPHODIESTERASE PA4108"/>
    <property type="match status" value="1"/>
</dbReference>
<dbReference type="Gene3D" id="1.10.3210.10">
    <property type="entry name" value="Hypothetical protein af1432"/>
    <property type="match status" value="1"/>
</dbReference>
<gene>
    <name evidence="2" type="primary">rpfG_7</name>
    <name evidence="3" type="synonym">rpfG_1</name>
    <name evidence="3" type="ORF">CLCOS_11410</name>
    <name evidence="2" type="ORF">WX73_03984</name>
</gene>
<dbReference type="RefSeq" id="WP_063600688.1">
    <property type="nucleotide sequence ID" value="NZ_LITQ01000010.1"/>
</dbReference>
<dbReference type="Proteomes" id="UP000077384">
    <property type="component" value="Unassembled WGS sequence"/>
</dbReference>
<dbReference type="Proteomes" id="UP000093694">
    <property type="component" value="Unassembled WGS sequence"/>
</dbReference>
<evidence type="ECO:0000313" key="2">
    <source>
        <dbReference type="EMBL" id="OAA93762.1"/>
    </source>
</evidence>
<name>A0A162LB85_9CLOT</name>
<dbReference type="PROSITE" id="PS51832">
    <property type="entry name" value="HD_GYP"/>
    <property type="match status" value="1"/>
</dbReference>
<dbReference type="Pfam" id="PF13487">
    <property type="entry name" value="HD_5"/>
    <property type="match status" value="1"/>
</dbReference>
<evidence type="ECO:0000313" key="5">
    <source>
        <dbReference type="Proteomes" id="UP000093694"/>
    </source>
</evidence>
<dbReference type="EMBL" id="LITQ01000010">
    <property type="protein sequence ID" value="OAA93762.1"/>
    <property type="molecule type" value="Genomic_DNA"/>
</dbReference>
<organism evidence="2 4">
    <name type="scientific">Clostridium coskatii</name>
    <dbReference type="NCBI Taxonomy" id="1705578"/>
    <lineage>
        <taxon>Bacteria</taxon>
        <taxon>Bacillati</taxon>
        <taxon>Bacillota</taxon>
        <taxon>Clostridia</taxon>
        <taxon>Eubacteriales</taxon>
        <taxon>Clostridiaceae</taxon>
        <taxon>Clostridium</taxon>
    </lineage>
</organism>
<dbReference type="SUPFAM" id="SSF109604">
    <property type="entry name" value="HD-domain/PDEase-like"/>
    <property type="match status" value="1"/>
</dbReference>
<dbReference type="PANTHER" id="PTHR43155">
    <property type="entry name" value="CYCLIC DI-GMP PHOSPHODIESTERASE PA4108-RELATED"/>
    <property type="match status" value="1"/>
</dbReference>
<comment type="caution">
    <text evidence="2">The sequence shown here is derived from an EMBL/GenBank/DDBJ whole genome shotgun (WGS) entry which is preliminary data.</text>
</comment>
<dbReference type="AlphaFoldDB" id="A0A162LB85"/>
<dbReference type="EC" id="3.1.4.52" evidence="2"/>
<evidence type="ECO:0000259" key="1">
    <source>
        <dbReference type="PROSITE" id="PS51832"/>
    </source>
</evidence>
<sequence>MLSKKKLVRISELEPGMISASDITFENKMLLAKDIAITESAIEKLKQNIIVDEVEIYVEDTSEDPLTAKIETVQELENTFNEFSYNLENIFDTISNLKAPEIKEVRTFSEKIQEEFNSTGLVIKNIVFHGSGNDTIYRHSVNVAAVSFILGKWLGFSKRDINLLTYSAVLHDFGKIKISKNVINKEGNLTPEEYKIFKTHPAIGYNFVKEIPYLDSSVSYGVLMHHERMDGSGYPLGIKEDKIHKFARVIAIADLFDDLSSNRYCKELSGPFEALEIIQQQSLGKLDCQYCTMFLNHIVNYYMGENVLLNNEQCCKVIQVDMNDLRNPLLLDDNGFLDLKKEKDLYVKKLVI</sequence>
<feature type="domain" description="HD-GYP" evidence="1">
    <location>
        <begin position="114"/>
        <end position="310"/>
    </location>
</feature>
<keyword evidence="5" id="KW-1185">Reference proteome</keyword>
<evidence type="ECO:0000313" key="3">
    <source>
        <dbReference type="EMBL" id="OBR96052.1"/>
    </source>
</evidence>
<evidence type="ECO:0000313" key="4">
    <source>
        <dbReference type="Proteomes" id="UP000077384"/>
    </source>
</evidence>
<dbReference type="InterPro" id="IPR037522">
    <property type="entry name" value="HD_GYP_dom"/>
</dbReference>
<reference evidence="2 4" key="1">
    <citation type="journal article" date="2015" name="Biotechnol. Bioeng.">
        <title>Genome sequence and phenotypic characterization of Caulobacter segnis.</title>
        <authorList>
            <person name="Patel S."/>
            <person name="Fletcher B."/>
            <person name="Scott D.C."/>
            <person name="Ely B."/>
        </authorList>
    </citation>
    <scope>NUCLEOTIDE SEQUENCE [LARGE SCALE GENOMIC DNA]</scope>
    <source>
        <strain evidence="2 4">PS02</strain>
    </source>
</reference>
<proteinExistence type="predicted"/>
<dbReference type="EMBL" id="LROR01000035">
    <property type="protein sequence ID" value="OBR96052.1"/>
    <property type="molecule type" value="Genomic_DNA"/>
</dbReference>
<protein>
    <submittedName>
        <fullName evidence="2">Cyclic di-GMP phosphodiesterase response regulator RpfG</fullName>
        <ecNumber evidence="2">3.1.4.52</ecNumber>
    </submittedName>
</protein>
<accession>A0A162LB85</accession>
<reference evidence="3 5" key="2">
    <citation type="journal article" date="2016" name="Front. Microbiol.">
        <title>Industrial Acetogenic Biocatalysts: A Comparative Metabolic and Genomic Analysis.</title>
        <authorList>
            <person name="Bengelsdorf F."/>
            <person name="Poehlein A."/>
            <person name="Sonja S."/>
            <person name="Erz C."/>
            <person name="Hummel T."/>
            <person name="Hoffmeister S."/>
            <person name="Daniel R."/>
            <person name="Durre P."/>
        </authorList>
    </citation>
    <scope>NUCLEOTIDE SEQUENCE [LARGE SCALE GENOMIC DNA]</scope>
    <source>
        <strain evidence="3 5">PTA-10522</strain>
    </source>
</reference>
<dbReference type="InterPro" id="IPR003607">
    <property type="entry name" value="HD/PDEase_dom"/>
</dbReference>